<dbReference type="Gene3D" id="3.30.2310.20">
    <property type="entry name" value="RelE-like"/>
    <property type="match status" value="1"/>
</dbReference>
<evidence type="ECO:0000313" key="1">
    <source>
        <dbReference type="EMBL" id="RPE09425.1"/>
    </source>
</evidence>
<gene>
    <name evidence="1" type="ORF">EGT74_20740</name>
</gene>
<dbReference type="InterPro" id="IPR007711">
    <property type="entry name" value="HigB-1"/>
</dbReference>
<dbReference type="AlphaFoldDB" id="A0A3N4PNP4"/>
<reference evidence="1 2" key="1">
    <citation type="submission" date="2018-11" db="EMBL/GenBank/DDBJ databases">
        <title>Chitinophaga lutea sp.nov., isolate from arsenic contaminated soil.</title>
        <authorList>
            <person name="Zong Y."/>
        </authorList>
    </citation>
    <scope>NUCLEOTIDE SEQUENCE [LARGE SCALE GENOMIC DNA]</scope>
    <source>
        <strain evidence="1 2">ZY74</strain>
    </source>
</reference>
<name>A0A3N4PNP4_9BACT</name>
<dbReference type="Proteomes" id="UP000278351">
    <property type="component" value="Unassembled WGS sequence"/>
</dbReference>
<dbReference type="RefSeq" id="WP_123848422.1">
    <property type="nucleotide sequence ID" value="NZ_RPDH01000002.1"/>
</dbReference>
<organism evidence="1 2">
    <name type="scientific">Chitinophaga lutea</name>
    <dbReference type="NCBI Taxonomy" id="2488634"/>
    <lineage>
        <taxon>Bacteria</taxon>
        <taxon>Pseudomonadati</taxon>
        <taxon>Bacteroidota</taxon>
        <taxon>Chitinophagia</taxon>
        <taxon>Chitinophagales</taxon>
        <taxon>Chitinophagaceae</taxon>
        <taxon>Chitinophaga</taxon>
    </lineage>
</organism>
<dbReference type="EMBL" id="RPDH01000002">
    <property type="protein sequence ID" value="RPE09425.1"/>
    <property type="molecule type" value="Genomic_DNA"/>
</dbReference>
<evidence type="ECO:0000313" key="2">
    <source>
        <dbReference type="Proteomes" id="UP000278351"/>
    </source>
</evidence>
<protein>
    <submittedName>
        <fullName evidence="1">Peptidase</fullName>
    </submittedName>
</protein>
<sequence length="93" mass="10937">MIKHFKSKALRAFWEHDKKSGLPAQHTGKIRRILYVLDIAAMPEDMQAEASWKAHPLKGPMQGYWSIWVSGNYRIVFLFKDGHAYEVDYIDYH</sequence>
<accession>A0A3N4PNP4</accession>
<dbReference type="OrthoDB" id="9801102at2"/>
<dbReference type="PANTHER" id="PTHR40266">
    <property type="entry name" value="TOXIN HIGB-1"/>
    <property type="match status" value="1"/>
</dbReference>
<dbReference type="SUPFAM" id="SSF143011">
    <property type="entry name" value="RelE-like"/>
    <property type="match status" value="1"/>
</dbReference>
<dbReference type="Pfam" id="PF05015">
    <property type="entry name" value="HigB-like_toxin"/>
    <property type="match status" value="1"/>
</dbReference>
<dbReference type="InterPro" id="IPR035093">
    <property type="entry name" value="RelE/ParE_toxin_dom_sf"/>
</dbReference>
<keyword evidence="2" id="KW-1185">Reference proteome</keyword>
<dbReference type="PANTHER" id="PTHR40266:SF2">
    <property type="entry name" value="TOXIN HIGB-1"/>
    <property type="match status" value="1"/>
</dbReference>
<comment type="caution">
    <text evidence="1">The sequence shown here is derived from an EMBL/GenBank/DDBJ whole genome shotgun (WGS) entry which is preliminary data.</text>
</comment>
<proteinExistence type="predicted"/>